<keyword evidence="4" id="KW-1185">Reference proteome</keyword>
<comment type="caution">
    <text evidence="3">The sequence shown here is derived from an EMBL/GenBank/DDBJ whole genome shotgun (WGS) entry which is preliminary data.</text>
</comment>
<protein>
    <submittedName>
        <fullName evidence="3">Uncharacterized protein</fullName>
    </submittedName>
</protein>
<dbReference type="EMBL" id="PXOF01000059">
    <property type="protein sequence ID" value="RGP69671.1"/>
    <property type="molecule type" value="Genomic_DNA"/>
</dbReference>
<reference evidence="3 4" key="1">
    <citation type="journal article" date="2018" name="PLoS Pathog.">
        <title>Evolution of structural diversity of trichothecenes, a family of toxins produced by plant pathogenic and entomopathogenic fungi.</title>
        <authorList>
            <person name="Proctor R.H."/>
            <person name="McCormick S.P."/>
            <person name="Kim H.S."/>
            <person name="Cardoza R.E."/>
            <person name="Stanley A.M."/>
            <person name="Lindo L."/>
            <person name="Kelly A."/>
            <person name="Brown D.W."/>
            <person name="Lee T."/>
            <person name="Vaughan M.M."/>
            <person name="Alexander N.J."/>
            <person name="Busman M."/>
            <person name="Gutierrez S."/>
        </authorList>
    </citation>
    <scope>NUCLEOTIDE SEQUENCE [LARGE SCALE GENOMIC DNA]</scope>
    <source>
        <strain evidence="3 4">NRRL 3299</strain>
    </source>
</reference>
<dbReference type="AlphaFoldDB" id="A0A395SB82"/>
<accession>A0A395SB82</accession>
<evidence type="ECO:0000256" key="2">
    <source>
        <dbReference type="SAM" id="SignalP"/>
    </source>
</evidence>
<gene>
    <name evidence="3" type="ORF">FSPOR_4483</name>
</gene>
<sequence>MRLPCNPLAALVALSATLKVVQAGSAVRGLEALFMYTAYRMDVEISSARAIADGTWDPNDPNAEKPWKLGRDIPDDDAHTTATDWDQPRDPNKYGHNFHSFIRQTQSANSRYPQSGPKWGAVDRWNPTVESVKDMASWEGPTGSGGGSMDPSAKFTYNGFDLHKLLGGCCQNKGATNKDAYFRFDNIYKIVGYRVAELYEKDPAAGKAFHEKMSKCLYNTYIGRTFEAEPFKIDGIRNEFAKIKGASRSWVEVKKDVSVTQHVQGATAASSIWTDEDKIPQALNTKKTKDTIKQKLEGNSKLRKELVKLMKDAAENWGSTSEHDDEKKWGDTQTQLHENVRAQVMTLGSALGKQMKSTDGSLQGCGFQAPNPPKVINPAK</sequence>
<evidence type="ECO:0000313" key="4">
    <source>
        <dbReference type="Proteomes" id="UP000266152"/>
    </source>
</evidence>
<name>A0A395SB82_FUSSP</name>
<feature type="compositionally biased region" description="Pro residues" evidence="1">
    <location>
        <begin position="370"/>
        <end position="380"/>
    </location>
</feature>
<feature type="compositionally biased region" description="Basic and acidic residues" evidence="1">
    <location>
        <begin position="62"/>
        <end position="79"/>
    </location>
</feature>
<feature type="region of interest" description="Disordered" evidence="1">
    <location>
        <begin position="354"/>
        <end position="380"/>
    </location>
</feature>
<proteinExistence type="predicted"/>
<organism evidence="3 4">
    <name type="scientific">Fusarium sporotrichioides</name>
    <dbReference type="NCBI Taxonomy" id="5514"/>
    <lineage>
        <taxon>Eukaryota</taxon>
        <taxon>Fungi</taxon>
        <taxon>Dikarya</taxon>
        <taxon>Ascomycota</taxon>
        <taxon>Pezizomycotina</taxon>
        <taxon>Sordariomycetes</taxon>
        <taxon>Hypocreomycetidae</taxon>
        <taxon>Hypocreales</taxon>
        <taxon>Nectriaceae</taxon>
        <taxon>Fusarium</taxon>
    </lineage>
</organism>
<feature type="signal peptide" evidence="2">
    <location>
        <begin position="1"/>
        <end position="23"/>
    </location>
</feature>
<feature type="region of interest" description="Disordered" evidence="1">
    <location>
        <begin position="53"/>
        <end position="90"/>
    </location>
</feature>
<evidence type="ECO:0000256" key="1">
    <source>
        <dbReference type="SAM" id="MobiDB-lite"/>
    </source>
</evidence>
<feature type="chain" id="PRO_5017470523" evidence="2">
    <location>
        <begin position="24"/>
        <end position="380"/>
    </location>
</feature>
<keyword evidence="2" id="KW-0732">Signal</keyword>
<dbReference type="Proteomes" id="UP000266152">
    <property type="component" value="Unassembled WGS sequence"/>
</dbReference>
<evidence type="ECO:0000313" key="3">
    <source>
        <dbReference type="EMBL" id="RGP69671.1"/>
    </source>
</evidence>